<feature type="transmembrane region" description="Helical" evidence="6">
    <location>
        <begin position="375"/>
        <end position="395"/>
    </location>
</feature>
<protein>
    <recommendedName>
        <fullName evidence="9">Polysaccharide biosynthesis protein C-terminal domain-containing protein</fullName>
    </recommendedName>
</protein>
<evidence type="ECO:0000313" key="7">
    <source>
        <dbReference type="EMBL" id="PUA32791.1"/>
    </source>
</evidence>
<evidence type="ECO:0000256" key="5">
    <source>
        <dbReference type="ARBA" id="ARBA00023136"/>
    </source>
</evidence>
<accession>A0A2R7Y5H6</accession>
<feature type="transmembrane region" description="Helical" evidence="6">
    <location>
        <begin position="435"/>
        <end position="457"/>
    </location>
</feature>
<dbReference type="GO" id="GO:0005886">
    <property type="term" value="C:plasma membrane"/>
    <property type="evidence" value="ECO:0007669"/>
    <property type="project" value="UniProtKB-SubCell"/>
</dbReference>
<evidence type="ECO:0000256" key="1">
    <source>
        <dbReference type="ARBA" id="ARBA00004651"/>
    </source>
</evidence>
<feature type="transmembrane region" description="Helical" evidence="6">
    <location>
        <begin position="18"/>
        <end position="42"/>
    </location>
</feature>
<reference evidence="7" key="2">
    <citation type="journal article" date="2018" name="Syst. Appl. Microbiol.">
        <title>A new symbiotic nanoarchaeote (Candidatus Nanoclepta minutus) and its host (Zestosphaera tikiterensis gen. nov., sp. nov.) from a New Zealand hot spring.</title>
        <authorList>
            <person name="St John E."/>
            <person name="Liu Y."/>
            <person name="Podar M."/>
            <person name="Stott M.B."/>
            <person name="Meneghin J."/>
            <person name="Chen Z."/>
            <person name="Lagutin K."/>
            <person name="Mitchell K."/>
            <person name="Reysenbach A.L."/>
        </authorList>
    </citation>
    <scope>NUCLEOTIDE SEQUENCE [LARGE SCALE GENOMIC DNA]</scope>
    <source>
        <strain evidence="7">NZ3</strain>
    </source>
</reference>
<feature type="transmembrane region" description="Helical" evidence="6">
    <location>
        <begin position="193"/>
        <end position="211"/>
    </location>
</feature>
<feature type="transmembrane region" description="Helical" evidence="6">
    <location>
        <begin position="401"/>
        <end position="423"/>
    </location>
</feature>
<dbReference type="InterPro" id="IPR050833">
    <property type="entry name" value="Poly_Biosynth_Transport"/>
</dbReference>
<evidence type="ECO:0000256" key="4">
    <source>
        <dbReference type="ARBA" id="ARBA00022989"/>
    </source>
</evidence>
<dbReference type="PANTHER" id="PTHR30250">
    <property type="entry name" value="PST FAMILY PREDICTED COLANIC ACID TRANSPORTER"/>
    <property type="match status" value="1"/>
</dbReference>
<keyword evidence="2" id="KW-1003">Cell membrane</keyword>
<proteinExistence type="predicted"/>
<comment type="subcellular location">
    <subcellularLocation>
        <location evidence="1">Cell membrane</location>
        <topology evidence="1">Multi-pass membrane protein</topology>
    </subcellularLocation>
</comment>
<dbReference type="Proteomes" id="UP000244093">
    <property type="component" value="Unassembled WGS sequence"/>
</dbReference>
<organism evidence="7 8">
    <name type="scientific">Zestosphaera tikiterensis</name>
    <dbReference type="NCBI Taxonomy" id="1973259"/>
    <lineage>
        <taxon>Archaea</taxon>
        <taxon>Thermoproteota</taxon>
        <taxon>Thermoprotei</taxon>
        <taxon>Desulfurococcales</taxon>
        <taxon>Desulfurococcaceae</taxon>
        <taxon>Zestosphaera</taxon>
    </lineage>
</organism>
<feature type="transmembrane region" description="Helical" evidence="6">
    <location>
        <begin position="305"/>
        <end position="326"/>
    </location>
</feature>
<dbReference type="EMBL" id="NBVN01000003">
    <property type="protein sequence ID" value="PUA32791.1"/>
    <property type="molecule type" value="Genomic_DNA"/>
</dbReference>
<reference evidence="7" key="1">
    <citation type="submission" date="2017-04" db="EMBL/GenBank/DDBJ databases">
        <authorList>
            <person name="Afonso C.L."/>
            <person name="Miller P.J."/>
            <person name="Scott M.A."/>
            <person name="Spackman E."/>
            <person name="Goraichik I."/>
            <person name="Dimitrov K.M."/>
            <person name="Suarez D.L."/>
            <person name="Swayne D.E."/>
        </authorList>
    </citation>
    <scope>NUCLEOTIDE SEQUENCE</scope>
    <source>
        <strain evidence="7">NZ3</strain>
    </source>
</reference>
<feature type="transmembrane region" description="Helical" evidence="6">
    <location>
        <begin position="168"/>
        <end position="187"/>
    </location>
</feature>
<evidence type="ECO:0000256" key="3">
    <source>
        <dbReference type="ARBA" id="ARBA00022692"/>
    </source>
</evidence>
<feature type="transmembrane region" description="Helical" evidence="6">
    <location>
        <begin position="271"/>
        <end position="293"/>
    </location>
</feature>
<keyword evidence="3 6" id="KW-0812">Transmembrane</keyword>
<evidence type="ECO:0000256" key="2">
    <source>
        <dbReference type="ARBA" id="ARBA00022475"/>
    </source>
</evidence>
<feature type="transmembrane region" description="Helical" evidence="6">
    <location>
        <begin position="96"/>
        <end position="113"/>
    </location>
</feature>
<feature type="transmembrane region" description="Helical" evidence="6">
    <location>
        <begin position="463"/>
        <end position="484"/>
    </location>
</feature>
<gene>
    <name evidence="7" type="ORF">B7O98_04930</name>
</gene>
<dbReference type="CDD" id="cd13128">
    <property type="entry name" value="MATE_Wzx_like"/>
    <property type="match status" value="1"/>
</dbReference>
<feature type="transmembrane region" description="Helical" evidence="6">
    <location>
        <begin position="346"/>
        <end position="368"/>
    </location>
</feature>
<comment type="caution">
    <text evidence="7">The sequence shown here is derived from an EMBL/GenBank/DDBJ whole genome shotgun (WGS) entry which is preliminary data.</text>
</comment>
<feature type="transmembrane region" description="Helical" evidence="6">
    <location>
        <begin position="133"/>
        <end position="156"/>
    </location>
</feature>
<feature type="transmembrane region" description="Helical" evidence="6">
    <location>
        <begin position="231"/>
        <end position="251"/>
    </location>
</feature>
<sequence length="527" mass="57394">MGEEFFERLLLRTSKDTVVVFAGNLLSVLILALSAIIVARFLGPEGYGVYSVSLVVSSIVMIFSDFGVDAALVKFVSKFRALNRDDLVKAVVVKSLTVKILLSAFLTVLNFILARELSNYLIGRPELADYVRLTSPLILGQVLMNTSLATFIALGLSVRRASTQVAQAALKLALSPTLIILGLGVLGALVGHVLSYFVVGIASALFVVKYVGSIKKHLSNDLIGVNELFRYGLPLFISGFIGTLLSRYQYVLLALNAGDVEIGNVQAATQFATLLSLTTTPFSITLFPMFSSLSVETHREEISKYFNAVLKYMSLFTIPLSLFMAVFSTDVVRLIYGRTYTLAPEYLTLISLGYLYAPLSTALGALIPGLGATNYVMYSSLIQALVMTPAAYALISGFGASGYALTLALAGIPPLTFMVYVVIKKVGLRVDWLCLVKVFTVSLISTIPYSALLMLHVNYVVRLALEVIAFLTTYLTLVPLIGLLELRDVELMRRSLGRLPLFGVVVNVLLDVEVKVISLRVKSRKET</sequence>
<name>A0A2R7Y5H6_9CREN</name>
<feature type="transmembrane region" description="Helical" evidence="6">
    <location>
        <begin position="48"/>
        <end position="75"/>
    </location>
</feature>
<evidence type="ECO:0008006" key="9">
    <source>
        <dbReference type="Google" id="ProtNLM"/>
    </source>
</evidence>
<dbReference type="AlphaFoldDB" id="A0A2R7Y5H6"/>
<keyword evidence="5 6" id="KW-0472">Membrane</keyword>
<dbReference type="PANTHER" id="PTHR30250:SF28">
    <property type="entry name" value="POLYSACCHARIDE BIOSYNTHESIS PROTEIN"/>
    <property type="match status" value="1"/>
</dbReference>
<dbReference type="InterPro" id="IPR002797">
    <property type="entry name" value="Polysacc_synth"/>
</dbReference>
<keyword evidence="4 6" id="KW-1133">Transmembrane helix</keyword>
<evidence type="ECO:0000313" key="8">
    <source>
        <dbReference type="Proteomes" id="UP000244093"/>
    </source>
</evidence>
<dbReference type="Pfam" id="PF01943">
    <property type="entry name" value="Polysacc_synt"/>
    <property type="match status" value="1"/>
</dbReference>
<evidence type="ECO:0000256" key="6">
    <source>
        <dbReference type="SAM" id="Phobius"/>
    </source>
</evidence>